<dbReference type="PANTHER" id="PTHR11079">
    <property type="entry name" value="CYTOSINE DEAMINASE FAMILY MEMBER"/>
    <property type="match status" value="1"/>
</dbReference>
<keyword evidence="5" id="KW-1185">Reference proteome</keyword>
<dbReference type="GO" id="GO:0005737">
    <property type="term" value="C:cytoplasm"/>
    <property type="evidence" value="ECO:0007669"/>
    <property type="project" value="TreeGrafter"/>
</dbReference>
<dbReference type="OrthoDB" id="3180714at2759"/>
<dbReference type="PROSITE" id="PS51747">
    <property type="entry name" value="CYT_DCMP_DEAMINASES_2"/>
    <property type="match status" value="1"/>
</dbReference>
<reference evidence="4 5" key="1">
    <citation type="journal article" date="2014" name="Genome Biol. Evol.">
        <title>The secreted proteins of Achlya hypogyna and Thraustotheca clavata identify the ancestral oomycete secretome and reveal gene acquisitions by horizontal gene transfer.</title>
        <authorList>
            <person name="Misner I."/>
            <person name="Blouin N."/>
            <person name="Leonard G."/>
            <person name="Richards T.A."/>
            <person name="Lane C.E."/>
        </authorList>
    </citation>
    <scope>NUCLEOTIDE SEQUENCE [LARGE SCALE GENOMIC DNA]</scope>
    <source>
        <strain evidence="4 5">ATCC 48635</strain>
    </source>
</reference>
<evidence type="ECO:0000313" key="4">
    <source>
        <dbReference type="EMBL" id="OQR87214.1"/>
    </source>
</evidence>
<evidence type="ECO:0000256" key="1">
    <source>
        <dbReference type="ARBA" id="ARBA00022694"/>
    </source>
</evidence>
<dbReference type="GO" id="GO:0052717">
    <property type="term" value="F:tRNA-specific adenosine-34 deaminase activity"/>
    <property type="evidence" value="ECO:0007669"/>
    <property type="project" value="UniProtKB-EC"/>
</dbReference>
<name>A0A1V9YNE8_ACHHY</name>
<organism evidence="4 5">
    <name type="scientific">Achlya hypogyna</name>
    <name type="common">Oomycete</name>
    <name type="synonym">Protoachlya hypogyna</name>
    <dbReference type="NCBI Taxonomy" id="1202772"/>
    <lineage>
        <taxon>Eukaryota</taxon>
        <taxon>Sar</taxon>
        <taxon>Stramenopiles</taxon>
        <taxon>Oomycota</taxon>
        <taxon>Saprolegniomycetes</taxon>
        <taxon>Saprolegniales</taxon>
        <taxon>Achlyaceae</taxon>
        <taxon>Achlya</taxon>
    </lineage>
</organism>
<evidence type="ECO:0000259" key="3">
    <source>
        <dbReference type="PROSITE" id="PS51747"/>
    </source>
</evidence>
<gene>
    <name evidence="4" type="ORF">ACHHYP_20416</name>
</gene>
<comment type="similarity">
    <text evidence="2">Belongs to the cytidine and deoxycytidylate deaminase family. ADAT3 subfamily.</text>
</comment>
<proteinExistence type="inferred from homology"/>
<dbReference type="EMBL" id="JNBR01001457">
    <property type="protein sequence ID" value="OQR87214.1"/>
    <property type="molecule type" value="Genomic_DNA"/>
</dbReference>
<evidence type="ECO:0000313" key="5">
    <source>
        <dbReference type="Proteomes" id="UP000243579"/>
    </source>
</evidence>
<dbReference type="Proteomes" id="UP000243579">
    <property type="component" value="Unassembled WGS sequence"/>
</dbReference>
<dbReference type="GO" id="GO:0046872">
    <property type="term" value="F:metal ion binding"/>
    <property type="evidence" value="ECO:0007669"/>
    <property type="project" value="UniProtKB-KW"/>
</dbReference>
<accession>A0A1V9YNE8</accession>
<dbReference type="GO" id="GO:0002100">
    <property type="term" value="P:tRNA wobble adenosine to inosine editing"/>
    <property type="evidence" value="ECO:0007669"/>
    <property type="project" value="InterPro"/>
</dbReference>
<dbReference type="InterPro" id="IPR016193">
    <property type="entry name" value="Cytidine_deaminase-like"/>
</dbReference>
<dbReference type="AlphaFoldDB" id="A0A1V9YNE8"/>
<dbReference type="PANTHER" id="PTHR11079:SF156">
    <property type="entry name" value="INACTIVE TRNA-SPECIFIC ADENOSINE DEAMINASE-LIKE PROTEIN 3-RELATED"/>
    <property type="match status" value="1"/>
</dbReference>
<feature type="domain" description="CMP/dCMP-type deaminase" evidence="3">
    <location>
        <begin position="134"/>
        <end position="276"/>
    </location>
</feature>
<dbReference type="Gene3D" id="3.40.140.10">
    <property type="entry name" value="Cytidine Deaminase, domain 2"/>
    <property type="match status" value="1"/>
</dbReference>
<dbReference type="GO" id="GO:0005634">
    <property type="term" value="C:nucleus"/>
    <property type="evidence" value="ECO:0007669"/>
    <property type="project" value="TreeGrafter"/>
</dbReference>
<keyword evidence="1" id="KW-0819">tRNA processing</keyword>
<evidence type="ECO:0000256" key="2">
    <source>
        <dbReference type="ARBA" id="ARBA00038160"/>
    </source>
</evidence>
<comment type="caution">
    <text evidence="4">The sequence shown here is derived from an EMBL/GenBank/DDBJ whole genome shotgun (WGS) entry which is preliminary data.</text>
</comment>
<sequence length="283" mass="30445">MAAVTITEVEDPASGRSFEEKIAFHAIEFPAAHGSAVMKFLSATTLTLKDMGYGHLKRMKKAETAGRLLALVAPDASVLDAVIAALPPMEELVTSQVLVHKFAPSTKDEFARGNADWPMVFHPNAEVATTVLDDADEAQMQSMVARLLDIGTPATVANGCGQQSCFVVNPASGLVVASAADWTPSTVANPLMQHAAMQALEVVSTQDLAKSVADSYLCTNYDVYMAVEPCVMCSMALVHSRVRRVIYVTKNPRSGALGSCHFLHTQRSLNHRYRVFHATITAP</sequence>
<dbReference type="InterPro" id="IPR002125">
    <property type="entry name" value="CMP_dCMP_dom"/>
</dbReference>
<dbReference type="SUPFAM" id="SSF53927">
    <property type="entry name" value="Cytidine deaminase-like"/>
    <property type="match status" value="1"/>
</dbReference>
<protein>
    <submittedName>
        <fullName evidence="4">Inactive tRNA-specific adenosine deaminase-like protein 3-like</fullName>
    </submittedName>
</protein>
<dbReference type="STRING" id="1202772.A0A1V9YNE8"/>
<dbReference type="Pfam" id="PF00383">
    <property type="entry name" value="dCMP_cyt_deam_1"/>
    <property type="match status" value="1"/>
</dbReference>